<proteinExistence type="predicted"/>
<reference evidence="2" key="1">
    <citation type="journal article" date="2019" name="Beilstein J. Org. Chem.">
        <title>Nanangenines: drimane sesquiterpenoids as the dominant metabolite cohort of a novel Australian fungus, Aspergillus nanangensis.</title>
        <authorList>
            <person name="Lacey H.J."/>
            <person name="Gilchrist C.L.M."/>
            <person name="Crombie A."/>
            <person name="Kalaitzis J.A."/>
            <person name="Vuong D."/>
            <person name="Rutledge P.J."/>
            <person name="Turner P."/>
            <person name="Pitt J.I."/>
            <person name="Lacey E."/>
            <person name="Chooi Y.H."/>
            <person name="Piggott A.M."/>
        </authorList>
    </citation>
    <scope>NUCLEOTIDE SEQUENCE</scope>
    <source>
        <strain evidence="2">MST-FP2251</strain>
    </source>
</reference>
<comment type="caution">
    <text evidence="2">The sequence shown here is derived from an EMBL/GenBank/DDBJ whole genome shotgun (WGS) entry which is preliminary data.</text>
</comment>
<evidence type="ECO:0000313" key="3">
    <source>
        <dbReference type="Proteomes" id="UP001194746"/>
    </source>
</evidence>
<gene>
    <name evidence="2" type="ORF">FE257_006398</name>
</gene>
<feature type="transmembrane region" description="Helical" evidence="1">
    <location>
        <begin position="117"/>
        <end position="137"/>
    </location>
</feature>
<name>A0AAD4CXG7_ASPNN</name>
<keyword evidence="1" id="KW-0472">Membrane</keyword>
<evidence type="ECO:0000313" key="2">
    <source>
        <dbReference type="EMBL" id="KAF9894514.1"/>
    </source>
</evidence>
<reference evidence="2" key="2">
    <citation type="submission" date="2020-02" db="EMBL/GenBank/DDBJ databases">
        <authorList>
            <person name="Gilchrist C.L.M."/>
            <person name="Chooi Y.-H."/>
        </authorList>
    </citation>
    <scope>NUCLEOTIDE SEQUENCE</scope>
    <source>
        <strain evidence="2">MST-FP2251</strain>
    </source>
</reference>
<keyword evidence="1" id="KW-0812">Transmembrane</keyword>
<keyword evidence="3" id="KW-1185">Reference proteome</keyword>
<accession>A0AAD4CXG7</accession>
<feature type="transmembrane region" description="Helical" evidence="1">
    <location>
        <begin position="91"/>
        <end position="111"/>
    </location>
</feature>
<feature type="transmembrane region" description="Helical" evidence="1">
    <location>
        <begin position="186"/>
        <end position="206"/>
    </location>
</feature>
<sequence length="221" mass="24038">MIPPKPRKKSYTDLGSILILLATFAGAVTLSTQFTVANDCDHSRARALLAFASQFFLVCPIGILTIFICLHGYEDHQVLDAGRHAFVRFQFAVVGVMLCAGFLLLNLSVLYTGAQYLGTSGAVVTGVFILTTTLWSIEAHLEDNKTTPGEQGEEYYGVEEDHTGTVMGFLGFGEELRAAKKVMRRVIFLVLLLELVGIVVLLALGIKEVVDVAKPDACQLI</sequence>
<protein>
    <submittedName>
        <fullName evidence="2">Uncharacterized protein</fullName>
    </submittedName>
</protein>
<feature type="transmembrane region" description="Helical" evidence="1">
    <location>
        <begin position="47"/>
        <end position="70"/>
    </location>
</feature>
<dbReference type="Proteomes" id="UP001194746">
    <property type="component" value="Unassembled WGS sequence"/>
</dbReference>
<dbReference type="EMBL" id="VCAU01000003">
    <property type="protein sequence ID" value="KAF9894514.1"/>
    <property type="molecule type" value="Genomic_DNA"/>
</dbReference>
<keyword evidence="1" id="KW-1133">Transmembrane helix</keyword>
<evidence type="ECO:0000256" key="1">
    <source>
        <dbReference type="SAM" id="Phobius"/>
    </source>
</evidence>
<organism evidence="2 3">
    <name type="scientific">Aspergillus nanangensis</name>
    <dbReference type="NCBI Taxonomy" id="2582783"/>
    <lineage>
        <taxon>Eukaryota</taxon>
        <taxon>Fungi</taxon>
        <taxon>Dikarya</taxon>
        <taxon>Ascomycota</taxon>
        <taxon>Pezizomycotina</taxon>
        <taxon>Eurotiomycetes</taxon>
        <taxon>Eurotiomycetidae</taxon>
        <taxon>Eurotiales</taxon>
        <taxon>Aspergillaceae</taxon>
        <taxon>Aspergillus</taxon>
        <taxon>Aspergillus subgen. Circumdati</taxon>
    </lineage>
</organism>
<dbReference type="AlphaFoldDB" id="A0AAD4CXG7"/>